<proteinExistence type="predicted"/>
<evidence type="ECO:0000256" key="1">
    <source>
        <dbReference type="SAM" id="MobiDB-lite"/>
    </source>
</evidence>
<feature type="region of interest" description="Disordered" evidence="1">
    <location>
        <begin position="51"/>
        <end position="70"/>
    </location>
</feature>
<dbReference type="InterPro" id="IPR011856">
    <property type="entry name" value="tRNA_endonuc-like_dom_sf"/>
</dbReference>
<organism evidence="2 3">
    <name type="scientific">Candidatus Thermoflexus japonica</name>
    <dbReference type="NCBI Taxonomy" id="2035417"/>
    <lineage>
        <taxon>Bacteria</taxon>
        <taxon>Bacillati</taxon>
        <taxon>Chloroflexota</taxon>
        <taxon>Thermoflexia</taxon>
        <taxon>Thermoflexales</taxon>
        <taxon>Thermoflexaceae</taxon>
        <taxon>Thermoflexus</taxon>
    </lineage>
</organism>
<sequence>MSGHGIMEEMLIYLRRIAEALERIEAHLQPVSSSSLAEVSSAIDELSTVRVTEGEQEQTGEAHLQPVSSPSLAEVSSAIDELSTVRVTEGEQEQTETPQATTASNKLIQWLEDRKIKVRSYRVLPSQDEPLDWFARFLGERFDNLHPFYDKWKKAINQQWGWFKISMKDFPPNQISDIVQFAYRLYQYAMLENLNYARSSRTLSAKAVMIPDVINFVTGGWLERYISRLVKSTIERLGFDLNEIAIISNIQIVLPNQSDAEIDILIGNEATQIWFECKTSEEYQTSVKSWKGLSRYLRIPKERAGVVLLIPPESPQVSEWLESQIGMTVLRLNEVSAFLERAFQSTQG</sequence>
<dbReference type="Gene3D" id="3.40.1350.10">
    <property type="match status" value="1"/>
</dbReference>
<gene>
    <name evidence="2" type="ORF">HRbin22_00846</name>
</gene>
<dbReference type="EMBL" id="BEHY01000013">
    <property type="protein sequence ID" value="GBD08605.1"/>
    <property type="molecule type" value="Genomic_DNA"/>
</dbReference>
<comment type="caution">
    <text evidence="2">The sequence shown here is derived from an EMBL/GenBank/DDBJ whole genome shotgun (WGS) entry which is preliminary data.</text>
</comment>
<protein>
    <submittedName>
        <fullName evidence="2">Uncharacterized protein</fullName>
    </submittedName>
</protein>
<dbReference type="Proteomes" id="UP000236642">
    <property type="component" value="Unassembled WGS sequence"/>
</dbReference>
<dbReference type="SUPFAM" id="SSF52980">
    <property type="entry name" value="Restriction endonuclease-like"/>
    <property type="match status" value="1"/>
</dbReference>
<accession>A0A2H5Y588</accession>
<dbReference type="GO" id="GO:0003676">
    <property type="term" value="F:nucleic acid binding"/>
    <property type="evidence" value="ECO:0007669"/>
    <property type="project" value="InterPro"/>
</dbReference>
<reference evidence="3" key="1">
    <citation type="submission" date="2017-09" db="EMBL/GenBank/DDBJ databases">
        <title>Metaegenomics of thermophilic ammonia-oxidizing enrichment culture.</title>
        <authorList>
            <person name="Kato S."/>
            <person name="Suzuki K."/>
        </authorList>
    </citation>
    <scope>NUCLEOTIDE SEQUENCE [LARGE SCALE GENOMIC DNA]</scope>
</reference>
<evidence type="ECO:0000313" key="2">
    <source>
        <dbReference type="EMBL" id="GBD08605.1"/>
    </source>
</evidence>
<dbReference type="AlphaFoldDB" id="A0A2H5Y588"/>
<dbReference type="InterPro" id="IPR011335">
    <property type="entry name" value="Restrct_endonuc-II-like"/>
</dbReference>
<evidence type="ECO:0000313" key="3">
    <source>
        <dbReference type="Proteomes" id="UP000236642"/>
    </source>
</evidence>
<name>A0A2H5Y588_9CHLR</name>